<dbReference type="GO" id="GO:0031222">
    <property type="term" value="P:arabinan catabolic process"/>
    <property type="evidence" value="ECO:0007669"/>
    <property type="project" value="TreeGrafter"/>
</dbReference>
<dbReference type="InterPro" id="IPR017853">
    <property type="entry name" value="GH"/>
</dbReference>
<dbReference type="Gene3D" id="3.40.50.1700">
    <property type="entry name" value="Glycoside hydrolase family 3 C-terminal domain"/>
    <property type="match status" value="1"/>
</dbReference>
<dbReference type="SMART" id="SM01217">
    <property type="entry name" value="Fn3_like"/>
    <property type="match status" value="1"/>
</dbReference>
<evidence type="ECO:0000256" key="4">
    <source>
        <dbReference type="ARBA" id="ARBA00023295"/>
    </source>
</evidence>
<comment type="caution">
    <text evidence="7">The sequence shown here is derived from an EMBL/GenBank/DDBJ whole genome shotgun (WGS) entry which is preliminary data.</text>
</comment>
<feature type="chain" id="PRO_5040944060" description="Fibronectin type III-like domain-containing protein" evidence="5">
    <location>
        <begin position="16"/>
        <end position="773"/>
    </location>
</feature>
<evidence type="ECO:0000259" key="6">
    <source>
        <dbReference type="SMART" id="SM01217"/>
    </source>
</evidence>
<keyword evidence="4" id="KW-0326">Glycosidase</keyword>
<sequence>MKLVTAALFFSVVHADPWLQNPCLTDDFSDAIFCDPSTPIDDRVKDIVNRLTWEEKVAIIGDQVQPAIDSIGIPAYTWWNEASTGVASDDNAVTTKFAFPITTGMSFNRTLWKETGAQIGREARALMNAGKAYSTFWAPVVNLAREPRWGRNIEVPSEDPFQSGEYATAFVKGFQESPDDPYHVQASACCKHFVGNEMEDSMEVGQHDDRNHVDTAITMQDLFDSYLPPFQACVEEGRVTSLMCSYNAVNGVPSCANDWLLNTVARDAWEFDGAIVSDCDADRDVFESHHFTETPEASVREILRAGTDVDCGHFVLENIQSAIDKGVVTVEDVDLAISRQFRLRMRLSHFDPEGPLQKIPMSDVCSDFSIDLSHDGLVQSATLLKNDGDTLPLSAKEAGSIVVIGPNSELGQATASYYGPERHCLGNFTLVDAIKDYVEDTTTVAGVDEVLSEDISGIPDAVKAAEQADQVILAVGTDLTWAREAHDAESIAFTDAQAQLIEQVSAAAKKPVVLVMFTATPLDISDVLENKNIGAVLHVGQPSVTIKGAGDLLFGKRSPAGRMVQTIYKKEYMDMISIFDFNMRPGPSTFPRPDCTLIDDVDSCERGTNPGRTYRFYTGEPVVEFGFGLGYTTFDYSVVDAKQTMDLKEVEKMLREAEEIGKIGTLKKNVKDESGFIIEVTNTGDMDADEVVLGFVTPPGAGTDGAPLKSLFAFERIHVKAGETETVTLVPGLTDYTIVQQDGVRVAREGKYTFEFGVKSGGAFTKLQQYAAV</sequence>
<dbReference type="PANTHER" id="PTHR42721">
    <property type="entry name" value="SUGAR HYDROLASE-RELATED"/>
    <property type="match status" value="1"/>
</dbReference>
<keyword evidence="8" id="KW-1185">Reference proteome</keyword>
<evidence type="ECO:0000313" key="7">
    <source>
        <dbReference type="EMBL" id="GMI23566.1"/>
    </source>
</evidence>
<accession>A0A9W7FY48</accession>
<dbReference type="Pfam" id="PF01915">
    <property type="entry name" value="Glyco_hydro_3_C"/>
    <property type="match status" value="1"/>
</dbReference>
<dbReference type="SUPFAM" id="SSF51445">
    <property type="entry name" value="(Trans)glycosidases"/>
    <property type="match status" value="1"/>
</dbReference>
<dbReference type="InterPro" id="IPR036962">
    <property type="entry name" value="Glyco_hydro_3_N_sf"/>
</dbReference>
<proteinExistence type="inferred from homology"/>
<dbReference type="GO" id="GO:0045493">
    <property type="term" value="P:xylan catabolic process"/>
    <property type="evidence" value="ECO:0007669"/>
    <property type="project" value="InterPro"/>
</dbReference>
<evidence type="ECO:0000256" key="2">
    <source>
        <dbReference type="ARBA" id="ARBA00022729"/>
    </source>
</evidence>
<organism evidence="7 8">
    <name type="scientific">Triparma columacea</name>
    <dbReference type="NCBI Taxonomy" id="722753"/>
    <lineage>
        <taxon>Eukaryota</taxon>
        <taxon>Sar</taxon>
        <taxon>Stramenopiles</taxon>
        <taxon>Ochrophyta</taxon>
        <taxon>Bolidophyceae</taxon>
        <taxon>Parmales</taxon>
        <taxon>Triparmaceae</taxon>
        <taxon>Triparma</taxon>
    </lineage>
</organism>
<dbReference type="PRINTS" id="PR00133">
    <property type="entry name" value="GLHYDRLASE3"/>
</dbReference>
<keyword evidence="3" id="KW-0378">Hydrolase</keyword>
<dbReference type="InterPro" id="IPR013783">
    <property type="entry name" value="Ig-like_fold"/>
</dbReference>
<dbReference type="AlphaFoldDB" id="A0A9W7FY48"/>
<dbReference type="Pfam" id="PF14310">
    <property type="entry name" value="Fn3-like"/>
    <property type="match status" value="1"/>
</dbReference>
<evidence type="ECO:0000256" key="5">
    <source>
        <dbReference type="SAM" id="SignalP"/>
    </source>
</evidence>
<dbReference type="GO" id="GO:0046556">
    <property type="term" value="F:alpha-L-arabinofuranosidase activity"/>
    <property type="evidence" value="ECO:0007669"/>
    <property type="project" value="TreeGrafter"/>
</dbReference>
<keyword evidence="2 5" id="KW-0732">Signal</keyword>
<protein>
    <recommendedName>
        <fullName evidence="6">Fibronectin type III-like domain-containing protein</fullName>
    </recommendedName>
</protein>
<dbReference type="Proteomes" id="UP001165065">
    <property type="component" value="Unassembled WGS sequence"/>
</dbReference>
<dbReference type="Gene3D" id="3.20.20.300">
    <property type="entry name" value="Glycoside hydrolase, family 3, N-terminal domain"/>
    <property type="match status" value="1"/>
</dbReference>
<gene>
    <name evidence="7" type="ORF">TrCOL_g11287</name>
</gene>
<dbReference type="PANTHER" id="PTHR42721:SF3">
    <property type="entry name" value="BETA-D-XYLOSIDASE 5-RELATED"/>
    <property type="match status" value="1"/>
</dbReference>
<dbReference type="InterPro" id="IPR002772">
    <property type="entry name" value="Glyco_hydro_3_C"/>
</dbReference>
<evidence type="ECO:0000313" key="8">
    <source>
        <dbReference type="Proteomes" id="UP001165065"/>
    </source>
</evidence>
<dbReference type="GO" id="GO:0009044">
    <property type="term" value="F:xylan 1,4-beta-xylosidase activity"/>
    <property type="evidence" value="ECO:0007669"/>
    <property type="project" value="InterPro"/>
</dbReference>
<name>A0A9W7FY48_9STRA</name>
<dbReference type="InterPro" id="IPR026891">
    <property type="entry name" value="Fn3-like"/>
</dbReference>
<dbReference type="SUPFAM" id="SSF52279">
    <property type="entry name" value="Beta-D-glucan exohydrolase, C-terminal domain"/>
    <property type="match status" value="1"/>
</dbReference>
<evidence type="ECO:0000256" key="3">
    <source>
        <dbReference type="ARBA" id="ARBA00022801"/>
    </source>
</evidence>
<dbReference type="OrthoDB" id="47059at2759"/>
<dbReference type="InterPro" id="IPR036881">
    <property type="entry name" value="Glyco_hydro_3_C_sf"/>
</dbReference>
<dbReference type="Gene3D" id="2.60.40.10">
    <property type="entry name" value="Immunoglobulins"/>
    <property type="match status" value="1"/>
</dbReference>
<comment type="similarity">
    <text evidence="1">Belongs to the glycosyl hydrolase 3 family.</text>
</comment>
<dbReference type="InterPro" id="IPR001764">
    <property type="entry name" value="Glyco_hydro_3_N"/>
</dbReference>
<dbReference type="Pfam" id="PF00933">
    <property type="entry name" value="Glyco_hydro_3"/>
    <property type="match status" value="1"/>
</dbReference>
<feature type="domain" description="Fibronectin type III-like" evidence="6">
    <location>
        <begin position="690"/>
        <end position="760"/>
    </location>
</feature>
<dbReference type="InterPro" id="IPR044993">
    <property type="entry name" value="BXL"/>
</dbReference>
<dbReference type="EMBL" id="BRYA01000571">
    <property type="protein sequence ID" value="GMI23566.1"/>
    <property type="molecule type" value="Genomic_DNA"/>
</dbReference>
<evidence type="ECO:0000256" key="1">
    <source>
        <dbReference type="ARBA" id="ARBA00005336"/>
    </source>
</evidence>
<feature type="signal peptide" evidence="5">
    <location>
        <begin position="1"/>
        <end position="15"/>
    </location>
</feature>
<reference evidence="8" key="1">
    <citation type="journal article" date="2023" name="Commun. Biol.">
        <title>Genome analysis of Parmales, the sister group of diatoms, reveals the evolutionary specialization of diatoms from phago-mixotrophs to photoautotrophs.</title>
        <authorList>
            <person name="Ban H."/>
            <person name="Sato S."/>
            <person name="Yoshikawa S."/>
            <person name="Yamada K."/>
            <person name="Nakamura Y."/>
            <person name="Ichinomiya M."/>
            <person name="Sato N."/>
            <person name="Blanc-Mathieu R."/>
            <person name="Endo H."/>
            <person name="Kuwata A."/>
            <person name="Ogata H."/>
        </authorList>
    </citation>
    <scope>NUCLEOTIDE SEQUENCE [LARGE SCALE GENOMIC DNA]</scope>
</reference>